<proteinExistence type="predicted"/>
<accession>A0ACC0TRU6</accession>
<dbReference type="Proteomes" id="UP001207468">
    <property type="component" value="Unassembled WGS sequence"/>
</dbReference>
<name>A0ACC0TRU6_9AGAM</name>
<evidence type="ECO:0000313" key="2">
    <source>
        <dbReference type="Proteomes" id="UP001207468"/>
    </source>
</evidence>
<keyword evidence="2" id="KW-1185">Reference proteome</keyword>
<dbReference type="EMBL" id="JAGFNK010000916">
    <property type="protein sequence ID" value="KAI9437351.1"/>
    <property type="molecule type" value="Genomic_DNA"/>
</dbReference>
<protein>
    <submittedName>
        <fullName evidence="1">Trimeric LpxA-like protein</fullName>
    </submittedName>
</protein>
<comment type="caution">
    <text evidence="1">The sequence shown here is derived from an EMBL/GenBank/DDBJ whole genome shotgun (WGS) entry which is preliminary data.</text>
</comment>
<reference evidence="1" key="1">
    <citation type="submission" date="2021-03" db="EMBL/GenBank/DDBJ databases">
        <title>Evolutionary priming and transition to the ectomycorrhizal habit in an iconic lineage of mushroom-forming fungi: is preadaptation a requirement?</title>
        <authorList>
            <consortium name="DOE Joint Genome Institute"/>
            <person name="Looney B.P."/>
            <person name="Miyauchi S."/>
            <person name="Morin E."/>
            <person name="Drula E."/>
            <person name="Courty P.E."/>
            <person name="Chicoki N."/>
            <person name="Fauchery L."/>
            <person name="Kohler A."/>
            <person name="Kuo A."/>
            <person name="LaButti K."/>
            <person name="Pangilinan J."/>
            <person name="Lipzen A."/>
            <person name="Riley R."/>
            <person name="Andreopoulos W."/>
            <person name="He G."/>
            <person name="Johnson J."/>
            <person name="Barry K.W."/>
            <person name="Grigoriev I.V."/>
            <person name="Nagy L."/>
            <person name="Hibbett D."/>
            <person name="Henrissat B."/>
            <person name="Matheny P.B."/>
            <person name="Labbe J."/>
            <person name="Martin A.F."/>
        </authorList>
    </citation>
    <scope>NUCLEOTIDE SEQUENCE</scope>
    <source>
        <strain evidence="1">BPL698</strain>
    </source>
</reference>
<evidence type="ECO:0000313" key="1">
    <source>
        <dbReference type="EMBL" id="KAI9437351.1"/>
    </source>
</evidence>
<sequence>MEFTAAQIAMLINGKVEGDANATVVSFGKIEEAQPGQLAFLANPKYEDFLYTTCASIIIINDNQELKQPVKATLLRVPDAYTAFATLLTKYQEIMTQQLTGIQQPSYIATTAKLGNNVFVAAFAHIGENVQVGNNVKLFPGVVVGNNVRIADNTILHAGVKIYHDCVIGMNVTIHAGSVIGGDGFGFAPQADGSFKKVPQIGNVVIEDFVEIGANATIDRATIGSTLIKKGAKLDNLIQIAHNVEVGNNTVIAAQAGVSGSTKIGNNAMIGGQAGIVGHITLADGTKVNAQSGVTKSIKTPHTAVTGSPAFDYTASLRSQALSRSLPGLEKRNKLASGSIWNRYFTTSRKNPKKLMVVEVIRVINTLSDISKLKYAIPLMHFSELAIMIKKIIQVQIQQFVEFFSCFYIFQLDGLIQVLIYKHFLRYQC</sequence>
<organism evidence="1 2">
    <name type="scientific">Russula earlei</name>
    <dbReference type="NCBI Taxonomy" id="71964"/>
    <lineage>
        <taxon>Eukaryota</taxon>
        <taxon>Fungi</taxon>
        <taxon>Dikarya</taxon>
        <taxon>Basidiomycota</taxon>
        <taxon>Agaricomycotina</taxon>
        <taxon>Agaricomycetes</taxon>
        <taxon>Russulales</taxon>
        <taxon>Russulaceae</taxon>
        <taxon>Russula</taxon>
    </lineage>
</organism>
<gene>
    <name evidence="1" type="ORF">F5148DRAFT_1355554</name>
</gene>